<dbReference type="Gene3D" id="3.40.1000.10">
    <property type="entry name" value="Mog1/PsbP, alpha/beta/alpha sandwich"/>
    <property type="match status" value="1"/>
</dbReference>
<evidence type="ECO:0008006" key="4">
    <source>
        <dbReference type="Google" id="ProtNLM"/>
    </source>
</evidence>
<evidence type="ECO:0000313" key="3">
    <source>
        <dbReference type="Proteomes" id="UP001060919"/>
    </source>
</evidence>
<dbReference type="Proteomes" id="UP001060919">
    <property type="component" value="Chromosome"/>
</dbReference>
<dbReference type="KEGG" id="aup:AsAng_0062780"/>
<protein>
    <recommendedName>
        <fullName evidence="4">DUF1795 domain-containing protein</fullName>
    </recommendedName>
</protein>
<evidence type="ECO:0000313" key="2">
    <source>
        <dbReference type="EMBL" id="BDS15494.1"/>
    </source>
</evidence>
<keyword evidence="3" id="KW-1185">Reference proteome</keyword>
<keyword evidence="1" id="KW-0732">Signal</keyword>
<proteinExistence type="predicted"/>
<organism evidence="2 3">
    <name type="scientific">Aureispira anguillae</name>
    <dbReference type="NCBI Taxonomy" id="2864201"/>
    <lineage>
        <taxon>Bacteria</taxon>
        <taxon>Pseudomonadati</taxon>
        <taxon>Bacteroidota</taxon>
        <taxon>Saprospiria</taxon>
        <taxon>Saprospirales</taxon>
        <taxon>Saprospiraceae</taxon>
        <taxon>Aureispira</taxon>
    </lineage>
</organism>
<accession>A0A915YLM6</accession>
<evidence type="ECO:0000256" key="1">
    <source>
        <dbReference type="SAM" id="SignalP"/>
    </source>
</evidence>
<dbReference type="AlphaFoldDB" id="A0A915YLM6"/>
<feature type="chain" id="PRO_5036903340" description="DUF1795 domain-containing protein" evidence="1">
    <location>
        <begin position="22"/>
        <end position="163"/>
    </location>
</feature>
<sequence>MKTFFCIFLFNFILISTTVQAQAKRNLYTYQAAQVEFWYPNEWQVEEAERVTVLQNIDQSLSITFSIMEAEKIEEALIELESIMQTQLTNPTITTEPEIIELNGMMGVVAELNGTLDGNLVQLGVFIIDSPQNVLLVLGMGHKKALQQYNKALDKIIKSIKPI</sequence>
<feature type="signal peptide" evidence="1">
    <location>
        <begin position="1"/>
        <end position="21"/>
    </location>
</feature>
<name>A0A915YLM6_9BACT</name>
<gene>
    <name evidence="2" type="ORF">AsAng_0062780</name>
</gene>
<reference evidence="2" key="1">
    <citation type="submission" date="2022-09" db="EMBL/GenBank/DDBJ databases">
        <title>Aureispira anguillicida sp. nov., isolated from Leptocephalus of Japanese eel Anguilla japonica.</title>
        <authorList>
            <person name="Yuasa K."/>
            <person name="Mekata T."/>
            <person name="Ikunari K."/>
        </authorList>
    </citation>
    <scope>NUCLEOTIDE SEQUENCE</scope>
    <source>
        <strain evidence="2">EL160426</strain>
    </source>
</reference>
<dbReference type="RefSeq" id="WP_264790643.1">
    <property type="nucleotide sequence ID" value="NZ_AP026867.1"/>
</dbReference>
<dbReference type="EMBL" id="AP026867">
    <property type="protein sequence ID" value="BDS15494.1"/>
    <property type="molecule type" value="Genomic_DNA"/>
</dbReference>